<gene>
    <name evidence="1" type="ORF">EJB05_46516</name>
</gene>
<dbReference type="PANTHER" id="PTHR33326">
    <property type="entry name" value="OS05G0543800 PROTEIN"/>
    <property type="match status" value="1"/>
</dbReference>
<proteinExistence type="predicted"/>
<reference evidence="1 2" key="1">
    <citation type="journal article" date="2019" name="Sci. Rep.">
        <title>A high-quality genome of Eragrostis curvula grass provides insights into Poaceae evolution and supports new strategies to enhance forage quality.</title>
        <authorList>
            <person name="Carballo J."/>
            <person name="Santos B.A.C.M."/>
            <person name="Zappacosta D."/>
            <person name="Garbus I."/>
            <person name="Selva J.P."/>
            <person name="Gallo C.A."/>
            <person name="Diaz A."/>
            <person name="Albertini E."/>
            <person name="Caccamo M."/>
            <person name="Echenique V."/>
        </authorList>
    </citation>
    <scope>NUCLEOTIDE SEQUENCE [LARGE SCALE GENOMIC DNA]</scope>
    <source>
        <strain evidence="2">cv. Victoria</strain>
        <tissue evidence="1">Leaf</tissue>
    </source>
</reference>
<dbReference type="Gramene" id="TVU12852">
    <property type="protein sequence ID" value="TVU12852"/>
    <property type="gene ID" value="EJB05_46516"/>
</dbReference>
<protein>
    <submittedName>
        <fullName evidence="1">Uncharacterized protein</fullName>
    </submittedName>
</protein>
<accession>A0A5J9TNA7</accession>
<sequence length="220" mass="24981">MADFADSASALTLQEPGVSSSEEFIHTTPLEKSIAASPWTLPQNDGALPSASSLGSKIWIRDCPNMYQMFYIRKDLGGSFWMYPDLGGPFQSLKEAEYAINHYLEELQRRARIPHMNLKVLWRSNGFMRIRIIGGDCYGCKNNGSPEMRHPSDTDAYTTGHLDGYLPFGLESSSSDEDESEVRLREMFNDRDDPDYRDKIRRLTPGKGMKRITLRKDNSV</sequence>
<dbReference type="Proteomes" id="UP000324897">
    <property type="component" value="Chromosome 3"/>
</dbReference>
<evidence type="ECO:0000313" key="2">
    <source>
        <dbReference type="Proteomes" id="UP000324897"/>
    </source>
</evidence>
<dbReference type="AlphaFoldDB" id="A0A5J9TNA7"/>
<feature type="non-terminal residue" evidence="1">
    <location>
        <position position="1"/>
    </location>
</feature>
<dbReference type="PANTHER" id="PTHR33326:SF44">
    <property type="entry name" value="OS10G0494950 PROTEIN"/>
    <property type="match status" value="1"/>
</dbReference>
<evidence type="ECO:0000313" key="1">
    <source>
        <dbReference type="EMBL" id="TVU12852.1"/>
    </source>
</evidence>
<name>A0A5J9TNA7_9POAL</name>
<dbReference type="OrthoDB" id="715851at2759"/>
<keyword evidence="2" id="KW-1185">Reference proteome</keyword>
<organism evidence="1 2">
    <name type="scientific">Eragrostis curvula</name>
    <name type="common">weeping love grass</name>
    <dbReference type="NCBI Taxonomy" id="38414"/>
    <lineage>
        <taxon>Eukaryota</taxon>
        <taxon>Viridiplantae</taxon>
        <taxon>Streptophyta</taxon>
        <taxon>Embryophyta</taxon>
        <taxon>Tracheophyta</taxon>
        <taxon>Spermatophyta</taxon>
        <taxon>Magnoliopsida</taxon>
        <taxon>Liliopsida</taxon>
        <taxon>Poales</taxon>
        <taxon>Poaceae</taxon>
        <taxon>PACMAD clade</taxon>
        <taxon>Chloridoideae</taxon>
        <taxon>Eragrostideae</taxon>
        <taxon>Eragrostidinae</taxon>
        <taxon>Eragrostis</taxon>
    </lineage>
</organism>
<comment type="caution">
    <text evidence="1">The sequence shown here is derived from an EMBL/GenBank/DDBJ whole genome shotgun (WGS) entry which is preliminary data.</text>
</comment>
<dbReference type="EMBL" id="RWGY01000039">
    <property type="protein sequence ID" value="TVU12852.1"/>
    <property type="molecule type" value="Genomic_DNA"/>
</dbReference>